<name>A0A2I7QMQ3_9CAUD</name>
<sequence length="70" mass="8282">MIEPNQKQYLCPMCEGDMLHKRESGVNRDYSSISCKNENCDYYQMSWDVATLESYPINQEQRLVEILEDV</sequence>
<keyword evidence="2" id="KW-1185">Reference proteome</keyword>
<dbReference type="EMBL" id="MG592410">
    <property type="protein sequence ID" value="AUR82678.1"/>
    <property type="molecule type" value="Genomic_DNA"/>
</dbReference>
<gene>
    <name evidence="1" type="ORF">NVP1026O_087</name>
</gene>
<evidence type="ECO:0000313" key="1">
    <source>
        <dbReference type="EMBL" id="AUR82678.1"/>
    </source>
</evidence>
<proteinExistence type="predicted"/>
<evidence type="ECO:0000313" key="2">
    <source>
        <dbReference type="Proteomes" id="UP000267098"/>
    </source>
</evidence>
<dbReference type="Proteomes" id="UP000267098">
    <property type="component" value="Segment"/>
</dbReference>
<organism evidence="1 2">
    <name type="scientific">Vibrio phage 1.026.O._10N.222.49.C7</name>
    <dbReference type="NCBI Taxonomy" id="1881421"/>
    <lineage>
        <taxon>Viruses</taxon>
        <taxon>Duplodnaviria</taxon>
        <taxon>Heunggongvirae</taxon>
        <taxon>Uroviricota</taxon>
        <taxon>Caudoviricetes</taxon>
        <taxon>Schitoviridae</taxon>
        <taxon>Pontosvirinae</taxon>
        <taxon>Nahantvirus</taxon>
        <taxon>Nahantvirus 49C7</taxon>
    </lineage>
</organism>
<accession>A0A2I7QMQ3</accession>
<protein>
    <submittedName>
        <fullName evidence="1">Uncharacterized protein</fullName>
    </submittedName>
</protein>
<reference evidence="1 2" key="1">
    <citation type="submission" date="2017-11" db="EMBL/GenBank/DDBJ databases">
        <title>A major lineage of nontailed dsDNA viruses as unrecognized killers of marine bacteria.</title>
        <authorList>
            <person name="Kauffman K.M."/>
            <person name="Hussain F.A."/>
            <person name="Yang J."/>
            <person name="Arevalo P."/>
            <person name="Brown J.M."/>
            <person name="Chang W.K."/>
            <person name="VanInsberghe D."/>
            <person name="Elsherbini J."/>
            <person name="Cutler M.B."/>
            <person name="Kelly L."/>
            <person name="Polz M.F."/>
        </authorList>
    </citation>
    <scope>NUCLEOTIDE SEQUENCE [LARGE SCALE GENOMIC DNA]</scope>
</reference>